<dbReference type="PANTHER" id="PTHR23336">
    <property type="entry name" value="ZINC FINGER CW-TYPE COILED-COIL DOMAIN PROTEIN 3"/>
    <property type="match status" value="1"/>
</dbReference>
<sequence>MARWLGTEQGIRLSAVGAGEAEGRGLSDCSRIRPQMSPRYLQSNSTSHTRPFSAVAELLDNASNPGVTATLLCIDVVEIKGEPCLAFTDNGAGMTPHKLHHMLSFGFTDKAAKKNHPSIGVYGNGFKSGSMRLGKDAIVFTKNGGALSVGLLSQTYLECVHAQAVIIPLVPFSQQNKKMIVTEDSVPSLEAILKYTLFNTEEELLSQFDAILGKKGTRILIWNIHRNKDGKPELDFDTDRFDIRLSDFNTEEAENPGRKLLPPHLEKIQESSAPETEYSLRAYCSILYLKPRMQIILRQKTVKTQLMAKSLAHIEYNVYKPTFINKRVKITFGFNCKNKSHCGIMMYHNNRLIKSYEKVGCQMKGDGVGVIGVIECNFLKPAHNKQDFEENKEYRRTITALGQKLNLYWKAKMAQMNLGTSDASSMIAERPDQTWVQCEECLKWRKLPDKIDQSSLPEKWFCYLHPHPKYKSCLAPEEQELSDEEMNPSYDRKFRKHKHKLSVEEELLEKRRRYQEQIESFPPDLTSPSPPISPLQKVSTNAKQDDCYKSNIKGDVSVTEIMCPCLSRDQQDVSSGTSHAGNLCPKDKCPAPDSPVASIKEEMAVVQGDLQEKMPNLVAESQAAGGGLCVNMYGSMEEMDKRPFVAVVGISKTAAESGAPIQLIPLVWEERLDRPKAEEKALSSNDPPPEGDRDRGNLQELTTVDQKDTVKQQELRKAVENVSVVLKSVSAERDLLQYKVEKLEQEKCNLRADLLKSRQESASLRAQDTEGLYWSKKHMGYRQAELQELKAELERTTEEKTELKERLREAEMHLEVLKEAQVSCRSPERGDSKRSLPLWRPWLPTAEGITRQKEDEMDTAYGGEVMGDDEPSKALALFRHPVRLFWPKSKSFDYLYSEGEKLLKNFPVQATINLYEDSDSEEEEELPNRQHLARFPPHALLDCDRSS</sequence>
<dbReference type="PANTHER" id="PTHR23336:SF22">
    <property type="entry name" value="MORC FAMILY CW-TYPE ZINC FINGER PROTEIN 4"/>
    <property type="match status" value="1"/>
</dbReference>
<feature type="coiled-coil region" evidence="9">
    <location>
        <begin position="779"/>
        <end position="820"/>
    </location>
</feature>
<evidence type="ECO:0000256" key="2">
    <source>
        <dbReference type="ARBA" id="ARBA00006944"/>
    </source>
</evidence>
<dbReference type="Proteomes" id="UP000594220">
    <property type="component" value="Unplaced"/>
</dbReference>
<keyword evidence="3" id="KW-0217">Developmental protein</keyword>
<dbReference type="SUPFAM" id="SSF55874">
    <property type="entry name" value="ATPase domain of HSP90 chaperone/DNA topoisomerase II/histidine kinase"/>
    <property type="match status" value="1"/>
</dbReference>
<evidence type="ECO:0000256" key="4">
    <source>
        <dbReference type="ARBA" id="ARBA00022723"/>
    </source>
</evidence>
<dbReference type="Ensembl" id="ENSCPRT00005011651.1">
    <property type="protein sequence ID" value="ENSCPRP00005009893.1"/>
    <property type="gene ID" value="ENSCPRG00005007034.1"/>
</dbReference>
<evidence type="ECO:0000256" key="3">
    <source>
        <dbReference type="ARBA" id="ARBA00022473"/>
    </source>
</evidence>
<dbReference type="Gene3D" id="3.30.40.100">
    <property type="match status" value="1"/>
</dbReference>
<feature type="domain" description="CW-type" evidence="11">
    <location>
        <begin position="429"/>
        <end position="481"/>
    </location>
</feature>
<evidence type="ECO:0000259" key="11">
    <source>
        <dbReference type="PROSITE" id="PS51050"/>
    </source>
</evidence>
<dbReference type="Gene3D" id="3.30.565.10">
    <property type="entry name" value="Histidine kinase-like ATPase, C-terminal domain"/>
    <property type="match status" value="1"/>
</dbReference>
<evidence type="ECO:0000256" key="9">
    <source>
        <dbReference type="SAM" id="Coils"/>
    </source>
</evidence>
<dbReference type="InterPro" id="IPR041006">
    <property type="entry name" value="Morc_S5"/>
</dbReference>
<name>A0A7M4EHM5_CROPO</name>
<dbReference type="GO" id="GO:0008270">
    <property type="term" value="F:zinc ion binding"/>
    <property type="evidence" value="ECO:0007669"/>
    <property type="project" value="UniProtKB-KW"/>
</dbReference>
<gene>
    <name evidence="12" type="primary">MORC4</name>
</gene>
<comment type="subcellular location">
    <subcellularLocation>
        <location evidence="1">Nucleus</location>
    </subcellularLocation>
</comment>
<dbReference type="InterPro" id="IPR028127">
    <property type="entry name" value="Ripply_fam"/>
</dbReference>
<organism evidence="12 13">
    <name type="scientific">Crocodylus porosus</name>
    <name type="common">Saltwater crocodile</name>
    <name type="synonym">Estuarine crocodile</name>
    <dbReference type="NCBI Taxonomy" id="8502"/>
    <lineage>
        <taxon>Eukaryota</taxon>
        <taxon>Metazoa</taxon>
        <taxon>Chordata</taxon>
        <taxon>Craniata</taxon>
        <taxon>Vertebrata</taxon>
        <taxon>Euteleostomi</taxon>
        <taxon>Archelosauria</taxon>
        <taxon>Archosauria</taxon>
        <taxon>Crocodylia</taxon>
        <taxon>Longirostres</taxon>
        <taxon>Crocodylidae</taxon>
        <taxon>Crocodylus</taxon>
    </lineage>
</organism>
<dbReference type="InterPro" id="IPR011124">
    <property type="entry name" value="Znf_CW"/>
</dbReference>
<evidence type="ECO:0000256" key="7">
    <source>
        <dbReference type="ARBA" id="ARBA00023054"/>
    </source>
</evidence>
<keyword evidence="7 9" id="KW-0175">Coiled coil</keyword>
<dbReference type="Pfam" id="PF14998">
    <property type="entry name" value="Ripply"/>
    <property type="match status" value="1"/>
</dbReference>
<keyword evidence="6" id="KW-0862">Zinc</keyword>
<dbReference type="Pfam" id="PF07496">
    <property type="entry name" value="zf-CW"/>
    <property type="match status" value="1"/>
</dbReference>
<feature type="region of interest" description="Disordered" evidence="10">
    <location>
        <begin position="675"/>
        <end position="701"/>
    </location>
</feature>
<keyword evidence="13" id="KW-1185">Reference proteome</keyword>
<protein>
    <submittedName>
        <fullName evidence="12">MORC family CW-type zinc finger 4</fullName>
    </submittedName>
</protein>
<dbReference type="InterPro" id="IPR036890">
    <property type="entry name" value="HATPase_C_sf"/>
</dbReference>
<dbReference type="Pfam" id="PF17942">
    <property type="entry name" value="Morc6_S5"/>
    <property type="match status" value="1"/>
</dbReference>
<comment type="similarity">
    <text evidence="2">Belongs to the ripply family.</text>
</comment>
<evidence type="ECO:0000256" key="1">
    <source>
        <dbReference type="ARBA" id="ARBA00004123"/>
    </source>
</evidence>
<evidence type="ECO:0000313" key="12">
    <source>
        <dbReference type="Ensembl" id="ENSCPRP00005009893.1"/>
    </source>
</evidence>
<evidence type="ECO:0000256" key="6">
    <source>
        <dbReference type="ARBA" id="ARBA00022833"/>
    </source>
</evidence>
<dbReference type="GO" id="GO:0005654">
    <property type="term" value="C:nucleoplasm"/>
    <property type="evidence" value="ECO:0007669"/>
    <property type="project" value="TreeGrafter"/>
</dbReference>
<dbReference type="AlphaFoldDB" id="A0A7M4EHM5"/>
<dbReference type="PROSITE" id="PS51050">
    <property type="entry name" value="ZF_CW"/>
    <property type="match status" value="1"/>
</dbReference>
<reference evidence="12" key="1">
    <citation type="submission" date="2025-08" db="UniProtKB">
        <authorList>
            <consortium name="Ensembl"/>
        </authorList>
    </citation>
    <scope>IDENTIFICATION</scope>
</reference>
<keyword evidence="4" id="KW-0479">Metal-binding</keyword>
<evidence type="ECO:0000256" key="5">
    <source>
        <dbReference type="ARBA" id="ARBA00022771"/>
    </source>
</evidence>
<reference evidence="12" key="2">
    <citation type="submission" date="2025-09" db="UniProtKB">
        <authorList>
            <consortium name="Ensembl"/>
        </authorList>
    </citation>
    <scope>IDENTIFICATION</scope>
</reference>
<evidence type="ECO:0000313" key="13">
    <source>
        <dbReference type="Proteomes" id="UP000594220"/>
    </source>
</evidence>
<proteinExistence type="inferred from homology"/>
<dbReference type="GO" id="GO:0016887">
    <property type="term" value="F:ATP hydrolysis activity"/>
    <property type="evidence" value="ECO:0007669"/>
    <property type="project" value="InterPro"/>
</dbReference>
<dbReference type="FunFam" id="3.30.565.10:FF:000035">
    <property type="entry name" value="MORC family CW-type zinc finger protein 4"/>
    <property type="match status" value="1"/>
</dbReference>
<dbReference type="GeneTree" id="ENSGT00940000161221"/>
<dbReference type="Pfam" id="PF13589">
    <property type="entry name" value="HATPase_c_3"/>
    <property type="match status" value="1"/>
</dbReference>
<dbReference type="InterPro" id="IPR045261">
    <property type="entry name" value="MORC_ATPase"/>
</dbReference>
<evidence type="ECO:0000256" key="10">
    <source>
        <dbReference type="SAM" id="MobiDB-lite"/>
    </source>
</evidence>
<evidence type="ECO:0000256" key="8">
    <source>
        <dbReference type="ARBA" id="ARBA00023242"/>
    </source>
</evidence>
<keyword evidence="5" id="KW-0863">Zinc-finger</keyword>
<accession>A0A7M4EHM5</accession>
<keyword evidence="8" id="KW-0539">Nucleus</keyword>